<accession>A0A955LM53</accession>
<proteinExistence type="predicted"/>
<sequence>MNKFITPAFVEALKELLRVMVLAAIPNILLWAESGTADLRVLATSVAIAALRFIDKWMHEAGKDGDNTALEGGLTRF</sequence>
<reference evidence="1" key="1">
    <citation type="submission" date="2020-04" db="EMBL/GenBank/DDBJ databases">
        <authorList>
            <person name="Zhang T."/>
        </authorList>
    </citation>
    <scope>NUCLEOTIDE SEQUENCE</scope>
    <source>
        <strain evidence="1">HKST-UBA03</strain>
    </source>
</reference>
<protein>
    <recommendedName>
        <fullName evidence="3">Holin</fullName>
    </recommendedName>
</protein>
<comment type="caution">
    <text evidence="1">The sequence shown here is derived from an EMBL/GenBank/DDBJ whole genome shotgun (WGS) entry which is preliminary data.</text>
</comment>
<organism evidence="1 2">
    <name type="scientific">candidate division WWE3 bacterium</name>
    <dbReference type="NCBI Taxonomy" id="2053526"/>
    <lineage>
        <taxon>Bacteria</taxon>
        <taxon>Katanobacteria</taxon>
    </lineage>
</organism>
<gene>
    <name evidence="1" type="ORF">KC614_04465</name>
</gene>
<evidence type="ECO:0000313" key="1">
    <source>
        <dbReference type="EMBL" id="MCA9392421.1"/>
    </source>
</evidence>
<name>A0A955LM53_UNCKA</name>
<dbReference type="AlphaFoldDB" id="A0A955LM53"/>
<dbReference type="EMBL" id="JAGQKZ010000051">
    <property type="protein sequence ID" value="MCA9392421.1"/>
    <property type="molecule type" value="Genomic_DNA"/>
</dbReference>
<evidence type="ECO:0008006" key="3">
    <source>
        <dbReference type="Google" id="ProtNLM"/>
    </source>
</evidence>
<evidence type="ECO:0000313" key="2">
    <source>
        <dbReference type="Proteomes" id="UP000751518"/>
    </source>
</evidence>
<reference evidence="1" key="2">
    <citation type="journal article" date="2021" name="Microbiome">
        <title>Successional dynamics and alternative stable states in a saline activated sludge microbial community over 9 years.</title>
        <authorList>
            <person name="Wang Y."/>
            <person name="Ye J."/>
            <person name="Ju F."/>
            <person name="Liu L."/>
            <person name="Boyd J.A."/>
            <person name="Deng Y."/>
            <person name="Parks D.H."/>
            <person name="Jiang X."/>
            <person name="Yin X."/>
            <person name="Woodcroft B.J."/>
            <person name="Tyson G.W."/>
            <person name="Hugenholtz P."/>
            <person name="Polz M.F."/>
            <person name="Zhang T."/>
        </authorList>
    </citation>
    <scope>NUCLEOTIDE SEQUENCE</scope>
    <source>
        <strain evidence="1">HKST-UBA03</strain>
    </source>
</reference>
<dbReference type="Proteomes" id="UP000751518">
    <property type="component" value="Unassembled WGS sequence"/>
</dbReference>